<sequence>MHKKSKRAHDDVAGFARRQLPQETGLNFTPFEFECVVLLLVIIRVYTGRCRFDVITIEKYYQPIERRINTPFHVGVILLNCRVIGCLMKRRVTCCIVASRR</sequence>
<accession>A0A8D8ZEC9</accession>
<evidence type="ECO:0000313" key="1">
    <source>
        <dbReference type="EMBL" id="CAG6745390.1"/>
    </source>
</evidence>
<name>A0A8D8ZEC9_9HEMI</name>
<proteinExistence type="predicted"/>
<protein>
    <submittedName>
        <fullName evidence="1">Uncharacterized protein</fullName>
    </submittedName>
</protein>
<dbReference type="EMBL" id="HBUF01493509">
    <property type="protein sequence ID" value="CAG6745390.1"/>
    <property type="molecule type" value="Transcribed_RNA"/>
</dbReference>
<reference evidence="1" key="1">
    <citation type="submission" date="2021-05" db="EMBL/GenBank/DDBJ databases">
        <authorList>
            <person name="Alioto T."/>
            <person name="Alioto T."/>
            <person name="Gomez Garrido J."/>
        </authorList>
    </citation>
    <scope>NUCLEOTIDE SEQUENCE</scope>
</reference>
<organism evidence="1">
    <name type="scientific">Cacopsylla melanoneura</name>
    <dbReference type="NCBI Taxonomy" id="428564"/>
    <lineage>
        <taxon>Eukaryota</taxon>
        <taxon>Metazoa</taxon>
        <taxon>Ecdysozoa</taxon>
        <taxon>Arthropoda</taxon>
        <taxon>Hexapoda</taxon>
        <taxon>Insecta</taxon>
        <taxon>Pterygota</taxon>
        <taxon>Neoptera</taxon>
        <taxon>Paraneoptera</taxon>
        <taxon>Hemiptera</taxon>
        <taxon>Sternorrhyncha</taxon>
        <taxon>Psylloidea</taxon>
        <taxon>Psyllidae</taxon>
        <taxon>Psyllinae</taxon>
        <taxon>Cacopsylla</taxon>
    </lineage>
</organism>
<dbReference type="AlphaFoldDB" id="A0A8D8ZEC9"/>